<evidence type="ECO:0000313" key="2">
    <source>
        <dbReference type="Proteomes" id="UP001056120"/>
    </source>
</evidence>
<organism evidence="1 2">
    <name type="scientific">Smallanthus sonchifolius</name>
    <dbReference type="NCBI Taxonomy" id="185202"/>
    <lineage>
        <taxon>Eukaryota</taxon>
        <taxon>Viridiplantae</taxon>
        <taxon>Streptophyta</taxon>
        <taxon>Embryophyta</taxon>
        <taxon>Tracheophyta</taxon>
        <taxon>Spermatophyta</taxon>
        <taxon>Magnoliopsida</taxon>
        <taxon>eudicotyledons</taxon>
        <taxon>Gunneridae</taxon>
        <taxon>Pentapetalae</taxon>
        <taxon>asterids</taxon>
        <taxon>campanulids</taxon>
        <taxon>Asterales</taxon>
        <taxon>Asteraceae</taxon>
        <taxon>Asteroideae</taxon>
        <taxon>Heliantheae alliance</taxon>
        <taxon>Millerieae</taxon>
        <taxon>Smallanthus</taxon>
    </lineage>
</organism>
<evidence type="ECO:0000313" key="1">
    <source>
        <dbReference type="EMBL" id="KAI3801301.1"/>
    </source>
</evidence>
<reference evidence="2" key="1">
    <citation type="journal article" date="2022" name="Mol. Ecol. Resour.">
        <title>The genomes of chicory, endive, great burdock and yacon provide insights into Asteraceae palaeo-polyploidization history and plant inulin production.</title>
        <authorList>
            <person name="Fan W."/>
            <person name="Wang S."/>
            <person name="Wang H."/>
            <person name="Wang A."/>
            <person name="Jiang F."/>
            <person name="Liu H."/>
            <person name="Zhao H."/>
            <person name="Xu D."/>
            <person name="Zhang Y."/>
        </authorList>
    </citation>
    <scope>NUCLEOTIDE SEQUENCE [LARGE SCALE GENOMIC DNA]</scope>
    <source>
        <strain evidence="2">cv. Yunnan</strain>
    </source>
</reference>
<dbReference type="Proteomes" id="UP001056120">
    <property type="component" value="Linkage Group LG10"/>
</dbReference>
<name>A0ACB9I157_9ASTR</name>
<protein>
    <submittedName>
        <fullName evidence="1">Uncharacterized protein</fullName>
    </submittedName>
</protein>
<keyword evidence="2" id="KW-1185">Reference proteome</keyword>
<dbReference type="EMBL" id="CM042027">
    <property type="protein sequence ID" value="KAI3801301.1"/>
    <property type="molecule type" value="Genomic_DNA"/>
</dbReference>
<gene>
    <name evidence="1" type="ORF">L1987_29405</name>
</gene>
<accession>A0ACB9I157</accession>
<proteinExistence type="predicted"/>
<comment type="caution">
    <text evidence="1">The sequence shown here is derived from an EMBL/GenBank/DDBJ whole genome shotgun (WGS) entry which is preliminary data.</text>
</comment>
<reference evidence="1 2" key="2">
    <citation type="journal article" date="2022" name="Mol. Ecol. Resour.">
        <title>The genomes of chicory, endive, great burdock and yacon provide insights into Asteraceae paleo-polyploidization history and plant inulin production.</title>
        <authorList>
            <person name="Fan W."/>
            <person name="Wang S."/>
            <person name="Wang H."/>
            <person name="Wang A."/>
            <person name="Jiang F."/>
            <person name="Liu H."/>
            <person name="Zhao H."/>
            <person name="Xu D."/>
            <person name="Zhang Y."/>
        </authorList>
    </citation>
    <scope>NUCLEOTIDE SEQUENCE [LARGE SCALE GENOMIC DNA]</scope>
    <source>
        <strain evidence="2">cv. Yunnan</strain>
        <tissue evidence="1">Leaves</tissue>
    </source>
</reference>
<sequence>MQCRCIQRKSKFKEIGANGNDLGKVSACSITSCSKKYFRYSGSLTTPPCSDGVIWTLAQKVKSISEDQIKLLKGPLANEFQENARPVQELNGRTVMQFEDKE</sequence>